<dbReference type="PANTHER" id="PTHR30524">
    <property type="entry name" value="MANNITOL-1-PHOSPHATE 5-DEHYDROGENASE"/>
    <property type="match status" value="1"/>
</dbReference>
<protein>
    <submittedName>
        <fullName evidence="6">Tagaturonate reductase</fullName>
    </submittedName>
</protein>
<dbReference type="Proteomes" id="UP001589747">
    <property type="component" value="Unassembled WGS sequence"/>
</dbReference>
<dbReference type="Pfam" id="PF01232">
    <property type="entry name" value="Mannitol_dh"/>
    <property type="match status" value="1"/>
</dbReference>
<dbReference type="Gene3D" id="1.10.1040.10">
    <property type="entry name" value="N-(1-d-carboxylethyl)-l-norvaline Dehydrogenase, domain 2"/>
    <property type="match status" value="1"/>
</dbReference>
<dbReference type="NCBIfam" id="NF002969">
    <property type="entry name" value="PRK03643.1"/>
    <property type="match status" value="1"/>
</dbReference>
<dbReference type="EMBL" id="JBHMDO010000012">
    <property type="protein sequence ID" value="MFB9325609.1"/>
    <property type="molecule type" value="Genomic_DNA"/>
</dbReference>
<feature type="domain" description="Mannitol dehydrogenase C-terminal" evidence="5">
    <location>
        <begin position="283"/>
        <end position="491"/>
    </location>
</feature>
<comment type="caution">
    <text evidence="6">The sequence shown here is derived from an EMBL/GenBank/DDBJ whole genome shotgun (WGS) entry which is preliminary data.</text>
</comment>
<organism evidence="6 7">
    <name type="scientific">Paenibacillus aurantiacus</name>
    <dbReference type="NCBI Taxonomy" id="1936118"/>
    <lineage>
        <taxon>Bacteria</taxon>
        <taxon>Bacillati</taxon>
        <taxon>Bacillota</taxon>
        <taxon>Bacilli</taxon>
        <taxon>Bacillales</taxon>
        <taxon>Paenibacillaceae</taxon>
        <taxon>Paenibacillus</taxon>
    </lineage>
</organism>
<comment type="catalytic activity">
    <reaction evidence="3">
        <text>D-mannitol 1-phosphate + NAD(+) = beta-D-fructose 6-phosphate + NADH + H(+)</text>
        <dbReference type="Rhea" id="RHEA:19661"/>
        <dbReference type="ChEBI" id="CHEBI:15378"/>
        <dbReference type="ChEBI" id="CHEBI:57540"/>
        <dbReference type="ChEBI" id="CHEBI:57634"/>
        <dbReference type="ChEBI" id="CHEBI:57945"/>
        <dbReference type="ChEBI" id="CHEBI:61381"/>
        <dbReference type="EC" id="1.1.1.17"/>
    </reaction>
</comment>
<evidence type="ECO:0000259" key="4">
    <source>
        <dbReference type="Pfam" id="PF01232"/>
    </source>
</evidence>
<keyword evidence="7" id="KW-1185">Reference proteome</keyword>
<sequence>MNTLSEQALGMTDRDTLEALRSAPVTILQIGEGNFLRGFVDWMIQTCRAQGLYEGSIAVTQPRPAGKAKIEQLAQQDGLYTLITQGLENGAPVTRKETIQVFSHVFDPYSEWERLRTIAISEHLQVVVSNTTEAGLVYRPEALTDGPILSYPGKLAYLLHERYVAFQGDPGKGLVLLPCELLERNGDALKEAVLRYAEDWGFPEAFKTWVLAHNRFLNSLVDRIVTGYPAEAQAEAWFEEWGYRDAMLCTAEPYHLWAIEAEPELESLLPLRKAGLNVHWTDDLKPYQQRKVRILNGAHTWMAPIGLLHGVEHVRELLEHAWLGAEVKRTVLEEIMPSLPYDADELRAYAAAVFDRFGNPYIRHRLTDIAMNSISKFQTRLLPTIRHYGESGGPIPSGLALSLAGLIRYYRVEKQADGSYAGRTLGGVPYAVRDDARLLDRMASHWQQPDSKQLELGEIVRGLLADAELWGTDMSAWQGLSEAVAGEIERMERGGRDV</sequence>
<dbReference type="InterPro" id="IPR013328">
    <property type="entry name" value="6PGD_dom2"/>
</dbReference>
<dbReference type="PANTHER" id="PTHR30524:SF0">
    <property type="entry name" value="ALTRONATE OXIDOREDUCTASE-RELATED"/>
    <property type="match status" value="1"/>
</dbReference>
<dbReference type="Gene3D" id="3.40.50.720">
    <property type="entry name" value="NAD(P)-binding Rossmann-like Domain"/>
    <property type="match status" value="1"/>
</dbReference>
<dbReference type="InterPro" id="IPR008927">
    <property type="entry name" value="6-PGluconate_DH-like_C_sf"/>
</dbReference>
<feature type="domain" description="Mannitol dehydrogenase N-terminal" evidence="4">
    <location>
        <begin position="26"/>
        <end position="263"/>
    </location>
</feature>
<proteinExistence type="predicted"/>
<evidence type="ECO:0000313" key="6">
    <source>
        <dbReference type="EMBL" id="MFB9325609.1"/>
    </source>
</evidence>
<name>A0ABV5KKC8_9BACL</name>
<evidence type="ECO:0000259" key="5">
    <source>
        <dbReference type="Pfam" id="PF08125"/>
    </source>
</evidence>
<evidence type="ECO:0000256" key="3">
    <source>
        <dbReference type="ARBA" id="ARBA00048615"/>
    </source>
</evidence>
<reference evidence="6 7" key="1">
    <citation type="submission" date="2024-09" db="EMBL/GenBank/DDBJ databases">
        <authorList>
            <person name="Sun Q."/>
            <person name="Mori K."/>
        </authorList>
    </citation>
    <scope>NUCLEOTIDE SEQUENCE [LARGE SCALE GENOMIC DNA]</scope>
    <source>
        <strain evidence="6 7">TISTR 2452</strain>
    </source>
</reference>
<dbReference type="SUPFAM" id="SSF48179">
    <property type="entry name" value="6-phosphogluconate dehydrogenase C-terminal domain-like"/>
    <property type="match status" value="1"/>
</dbReference>
<evidence type="ECO:0000313" key="7">
    <source>
        <dbReference type="Proteomes" id="UP001589747"/>
    </source>
</evidence>
<gene>
    <name evidence="6" type="ORF">ACFFSY_06695</name>
</gene>
<dbReference type="SUPFAM" id="SSF51735">
    <property type="entry name" value="NAD(P)-binding Rossmann-fold domains"/>
    <property type="match status" value="1"/>
</dbReference>
<dbReference type="RefSeq" id="WP_377491777.1">
    <property type="nucleotide sequence ID" value="NZ_JBHMDO010000012.1"/>
</dbReference>
<keyword evidence="2" id="KW-0520">NAD</keyword>
<evidence type="ECO:0000256" key="2">
    <source>
        <dbReference type="ARBA" id="ARBA00023027"/>
    </source>
</evidence>
<accession>A0ABV5KKC8</accession>
<keyword evidence="1" id="KW-0560">Oxidoreductase</keyword>
<dbReference type="InterPro" id="IPR036291">
    <property type="entry name" value="NAD(P)-bd_dom_sf"/>
</dbReference>
<dbReference type="InterPro" id="IPR013118">
    <property type="entry name" value="Mannitol_DH_C"/>
</dbReference>
<evidence type="ECO:0000256" key="1">
    <source>
        <dbReference type="ARBA" id="ARBA00023002"/>
    </source>
</evidence>
<dbReference type="InterPro" id="IPR013131">
    <property type="entry name" value="Mannitol_DH_N"/>
</dbReference>
<dbReference type="Pfam" id="PF08125">
    <property type="entry name" value="Mannitol_dh_C"/>
    <property type="match status" value="1"/>
</dbReference>